<dbReference type="Proteomes" id="UP000612585">
    <property type="component" value="Unassembled WGS sequence"/>
</dbReference>
<evidence type="ECO:0000256" key="1">
    <source>
        <dbReference type="SAM" id="Phobius"/>
    </source>
</evidence>
<keyword evidence="1" id="KW-0472">Membrane</keyword>
<feature type="transmembrane region" description="Helical" evidence="1">
    <location>
        <begin position="20"/>
        <end position="38"/>
    </location>
</feature>
<accession>A0A8J3Z0C0</accession>
<dbReference type="AlphaFoldDB" id="A0A8J3Z0C0"/>
<evidence type="ECO:0000313" key="3">
    <source>
        <dbReference type="Proteomes" id="UP000612585"/>
    </source>
</evidence>
<feature type="transmembrane region" description="Helical" evidence="1">
    <location>
        <begin position="110"/>
        <end position="129"/>
    </location>
</feature>
<organism evidence="2 3">
    <name type="scientific">Virgisporangium aurantiacum</name>
    <dbReference type="NCBI Taxonomy" id="175570"/>
    <lineage>
        <taxon>Bacteria</taxon>
        <taxon>Bacillati</taxon>
        <taxon>Actinomycetota</taxon>
        <taxon>Actinomycetes</taxon>
        <taxon>Micromonosporales</taxon>
        <taxon>Micromonosporaceae</taxon>
        <taxon>Virgisporangium</taxon>
    </lineage>
</organism>
<feature type="transmembrane region" description="Helical" evidence="1">
    <location>
        <begin position="200"/>
        <end position="221"/>
    </location>
</feature>
<keyword evidence="3" id="KW-1185">Reference proteome</keyword>
<proteinExistence type="predicted"/>
<feature type="transmembrane region" description="Helical" evidence="1">
    <location>
        <begin position="136"/>
        <end position="155"/>
    </location>
</feature>
<reference evidence="2" key="1">
    <citation type="submission" date="2021-01" db="EMBL/GenBank/DDBJ databases">
        <title>Whole genome shotgun sequence of Virgisporangium aurantiacum NBRC 16421.</title>
        <authorList>
            <person name="Komaki H."/>
            <person name="Tamura T."/>
        </authorList>
    </citation>
    <scope>NUCLEOTIDE SEQUENCE</scope>
    <source>
        <strain evidence="2">NBRC 16421</strain>
    </source>
</reference>
<comment type="caution">
    <text evidence="2">The sequence shown here is derived from an EMBL/GenBank/DDBJ whole genome shotgun (WGS) entry which is preliminary data.</text>
</comment>
<sequence length="229" mass="23924">MESDAIASRRRRGRDGVRRFGSPVGLAGVLLCVLLPFLSASCSGDEATGADAAELRKTWRVTWTGTDILTGGRPDVAWADDATSPPRRLSDAEVVDLLGDRPSPLRPQPFGWAALVLVVAALAVAASGVTRRRAAITAGLALTGGLALLAATLLAREQATELVAEVLRRGVTGSDPSAAGEPIRSWEYYPGVRDLFRFGIGFWLATGGLALVGMTNVALAVPGRSPDPP</sequence>
<keyword evidence="1" id="KW-0812">Transmembrane</keyword>
<dbReference type="EMBL" id="BOPG01000012">
    <property type="protein sequence ID" value="GIJ54959.1"/>
    <property type="molecule type" value="Genomic_DNA"/>
</dbReference>
<evidence type="ECO:0000313" key="2">
    <source>
        <dbReference type="EMBL" id="GIJ54959.1"/>
    </source>
</evidence>
<gene>
    <name evidence="2" type="ORF">Vau01_024750</name>
</gene>
<dbReference type="RefSeq" id="WP_203990879.1">
    <property type="nucleotide sequence ID" value="NZ_BOPG01000012.1"/>
</dbReference>
<protein>
    <submittedName>
        <fullName evidence="2">Uncharacterized protein</fullName>
    </submittedName>
</protein>
<name>A0A8J3Z0C0_9ACTN</name>
<keyword evidence="1" id="KW-1133">Transmembrane helix</keyword>